<keyword evidence="3" id="KW-1185">Reference proteome</keyword>
<evidence type="ECO:0000313" key="2">
    <source>
        <dbReference type="EMBL" id="OLQ05534.1"/>
    </source>
</evidence>
<dbReference type="AlphaFoldDB" id="A0A1Q9EDN2"/>
<evidence type="ECO:0000313" key="3">
    <source>
        <dbReference type="Proteomes" id="UP000186817"/>
    </source>
</evidence>
<dbReference type="Proteomes" id="UP000186817">
    <property type="component" value="Unassembled WGS sequence"/>
</dbReference>
<reference evidence="2 3" key="1">
    <citation type="submission" date="2016-02" db="EMBL/GenBank/DDBJ databases">
        <title>Genome analysis of coral dinoflagellate symbionts highlights evolutionary adaptations to a symbiotic lifestyle.</title>
        <authorList>
            <person name="Aranda M."/>
            <person name="Li Y."/>
            <person name="Liew Y.J."/>
            <person name="Baumgarten S."/>
            <person name="Simakov O."/>
            <person name="Wilson M."/>
            <person name="Piel J."/>
            <person name="Ashoor H."/>
            <person name="Bougouffa S."/>
            <person name="Bajic V.B."/>
            <person name="Ryu T."/>
            <person name="Ravasi T."/>
            <person name="Bayer T."/>
            <person name="Micklem G."/>
            <person name="Kim H."/>
            <person name="Bhak J."/>
            <person name="Lajeunesse T.C."/>
            <person name="Voolstra C.R."/>
        </authorList>
    </citation>
    <scope>NUCLEOTIDE SEQUENCE [LARGE SCALE GENOMIC DNA]</scope>
    <source>
        <strain evidence="2 3">CCMP2467</strain>
    </source>
</reference>
<evidence type="ECO:0000256" key="1">
    <source>
        <dbReference type="SAM" id="SignalP"/>
    </source>
</evidence>
<gene>
    <name evidence="2" type="ORF">AK812_SmicGene11297</name>
</gene>
<feature type="chain" id="PRO_5012570725" evidence="1">
    <location>
        <begin position="19"/>
        <end position="376"/>
    </location>
</feature>
<accession>A0A1Q9EDN2</accession>
<name>A0A1Q9EDN2_SYMMI</name>
<sequence>MGAVWVVKAVWVVEAVWATCLQICTATVASDCNGLLLNNGDPTAFSHSMKPVRNAQEDAAVWARYTSAHLEQGAGRHACNNPSNKAVENKVFQEMQKIKLFQIIHAKFLEIIKPSCLAIDEDEDFDAILAGTHIILLTDNGVYYRLASTSSKPVAFIPREYQPKDLLDQSQHAIYKAYTCDPTSRTPCNDDVLEQDDLEKDLERIQRVEEAQEHDMDIADCDEANKVTRSSAGGYTFATLTTCPLHVLTHIKHKALEKMSRNIMITRKGYVHKEEQNIAFGGPPRSWKDVEADESTLDKKTLLPHEMPAKDCEQTDSLMKAEAKFRAGAQAKAMNSSMGYAAAQRTDPVTPTMRSTRVSDALFASRGLDSSDADGA</sequence>
<organism evidence="2 3">
    <name type="scientific">Symbiodinium microadriaticum</name>
    <name type="common">Dinoflagellate</name>
    <name type="synonym">Zooxanthella microadriatica</name>
    <dbReference type="NCBI Taxonomy" id="2951"/>
    <lineage>
        <taxon>Eukaryota</taxon>
        <taxon>Sar</taxon>
        <taxon>Alveolata</taxon>
        <taxon>Dinophyceae</taxon>
        <taxon>Suessiales</taxon>
        <taxon>Symbiodiniaceae</taxon>
        <taxon>Symbiodinium</taxon>
    </lineage>
</organism>
<comment type="caution">
    <text evidence="2">The sequence shown here is derived from an EMBL/GenBank/DDBJ whole genome shotgun (WGS) entry which is preliminary data.</text>
</comment>
<keyword evidence="1" id="KW-0732">Signal</keyword>
<dbReference type="EMBL" id="LSRX01000182">
    <property type="protein sequence ID" value="OLQ05534.1"/>
    <property type="molecule type" value="Genomic_DNA"/>
</dbReference>
<protein>
    <submittedName>
        <fullName evidence="2">Uncharacterized protein</fullName>
    </submittedName>
</protein>
<proteinExistence type="predicted"/>
<dbReference type="OrthoDB" id="409687at2759"/>
<feature type="signal peptide" evidence="1">
    <location>
        <begin position="1"/>
        <end position="18"/>
    </location>
</feature>